<dbReference type="InterPro" id="IPR019794">
    <property type="entry name" value="Peroxidases_AS"/>
</dbReference>
<comment type="catalytic activity">
    <reaction evidence="9 11 12">
        <text>H2O2 + AH2 = A + 2 H2O</text>
        <dbReference type="Rhea" id="RHEA:30275"/>
        <dbReference type="ChEBI" id="CHEBI:13193"/>
        <dbReference type="ChEBI" id="CHEBI:15377"/>
        <dbReference type="ChEBI" id="CHEBI:16240"/>
        <dbReference type="ChEBI" id="CHEBI:17499"/>
        <dbReference type="EC" id="1.11.1.21"/>
    </reaction>
</comment>
<name>A0A5N6JF82_9EURO</name>
<dbReference type="CDD" id="cd00649">
    <property type="entry name" value="catalase_peroxidase_1"/>
    <property type="match status" value="1"/>
</dbReference>
<dbReference type="FunFam" id="1.10.520.10:FF:000002">
    <property type="entry name" value="Catalase-peroxidase"/>
    <property type="match status" value="1"/>
</dbReference>
<feature type="active site" description="Proton acceptor" evidence="11">
    <location>
        <position position="96"/>
    </location>
</feature>
<evidence type="ECO:0000313" key="16">
    <source>
        <dbReference type="Proteomes" id="UP000326289"/>
    </source>
</evidence>
<keyword evidence="6 11" id="KW-0408">Iron</keyword>
<evidence type="ECO:0000313" key="15">
    <source>
        <dbReference type="EMBL" id="KAB8277522.1"/>
    </source>
</evidence>
<evidence type="ECO:0000256" key="13">
    <source>
        <dbReference type="SAM" id="MobiDB-lite"/>
    </source>
</evidence>
<proteinExistence type="inferred from homology"/>
<evidence type="ECO:0000256" key="12">
    <source>
        <dbReference type="RuleBase" id="RU003451"/>
    </source>
</evidence>
<dbReference type="Pfam" id="PF00141">
    <property type="entry name" value="peroxidase"/>
    <property type="match status" value="2"/>
</dbReference>
<comment type="similarity">
    <text evidence="11 12">Belongs to the peroxidase family. Peroxidase/catalase subfamily.</text>
</comment>
<evidence type="ECO:0000256" key="4">
    <source>
        <dbReference type="ARBA" id="ARBA00022723"/>
    </source>
</evidence>
<keyword evidence="1" id="KW-0963">Cytoplasm</keyword>
<keyword evidence="7 11" id="KW-0376">Hydrogen peroxide</keyword>
<dbReference type="FunFam" id="1.10.420.10:FF:000004">
    <property type="entry name" value="Catalase-peroxidase"/>
    <property type="match status" value="1"/>
</dbReference>
<dbReference type="InterPro" id="IPR019793">
    <property type="entry name" value="Peroxidases_heam-ligand_BS"/>
</dbReference>
<feature type="site" description="Transition state stabilizer" evidence="11">
    <location>
        <position position="92"/>
    </location>
</feature>
<dbReference type="FunFam" id="1.10.420.10:FF:000002">
    <property type="entry name" value="Catalase-peroxidase"/>
    <property type="match status" value="1"/>
</dbReference>
<sequence>MAEKCPFHNQAPKPNVAGSGTQNRDWWPDQLKLNILRQHTTASNPLDPDFDYAAAFNSLDYYALKKDLQDLMTDSQDWWPADFGHYGGLFIRMAWHSAGTYRTFDGRGGGGQGQQRFAPLNSWPDNVSLDKARRLLWPIKQKYGNKISWADLMILTGNVALESMGFKTFGFAGGRKDTWEADESVYWGGETTWLGNDVRYSHGFTGSSKHGAVIADEESHRDIHSRELEKPLAAAHMGLIYVNPEGPDGNPDPVAAARDIRTTFARMAMNDEETVALIAGGHTFGKTHGAASSDHVGAEPEAAGLEAQGLGWQNSHGSGKGAHTITSGLEVTWTKTPTQWNLNFLEYLFRFEWVLTKSPAGANQWVAKDADAFIPDAYDSSKKHRPQMLTTDLSLRFDPAYEKISRRFLENPDQFAEAFARAWFKLTHRDMGPRARYIGPEVPAEELSWQDPIPAVNHPVVSETDIAALKRDILATGVDPSKFISTAWASASTFRGSDKRGGANGARIRLAPQRDWEVNNQPWLAAALKALEDIQDKFNSAQNDGKRVSLADLIVLAGCAAVEKAASDAGHIITVPFTPGRMDASQDQTDVESFNQMEPVADGFRNYGTSTTRVPAEHYLVDKAQLLTLSAPEMTVLVGGLRALNANYDGSAHGVFTTRPGQLTNDFFVNLLDMNTSWKASGSGNDIYEGTDRRTGSKKWTATRADLVFGSHAELRAIAEVYGSSDGKSKFVKDFVAAWAKVMNLDRFDVN</sequence>
<dbReference type="PRINTS" id="PR00458">
    <property type="entry name" value="PEROXIDASE"/>
</dbReference>
<dbReference type="InterPro" id="IPR000763">
    <property type="entry name" value="Catalase_peroxidase"/>
</dbReference>
<keyword evidence="4 11" id="KW-0479">Metal-binding</keyword>
<gene>
    <name evidence="11" type="primary">katG</name>
    <name evidence="15" type="ORF">BDV30DRAFT_193839</name>
</gene>
<dbReference type="PROSITE" id="PS00435">
    <property type="entry name" value="PEROXIDASE_1"/>
    <property type="match status" value="1"/>
</dbReference>
<dbReference type="GO" id="GO:0046872">
    <property type="term" value="F:metal ion binding"/>
    <property type="evidence" value="ECO:0007669"/>
    <property type="project" value="UniProtKB-KW"/>
</dbReference>
<dbReference type="AlphaFoldDB" id="A0A5N6JF82"/>
<comment type="caution">
    <text evidence="11">Lacks conserved residue(s) required for the propagation of feature annotation.</text>
</comment>
<feature type="domain" description="Plant heme peroxidase family profile" evidence="14">
    <location>
        <begin position="129"/>
        <end position="439"/>
    </location>
</feature>
<evidence type="ECO:0000256" key="11">
    <source>
        <dbReference type="HAMAP-Rule" id="MF_03108"/>
    </source>
</evidence>
<evidence type="ECO:0000256" key="7">
    <source>
        <dbReference type="ARBA" id="ARBA00023324"/>
    </source>
</evidence>
<dbReference type="GO" id="GO:0042744">
    <property type="term" value="P:hydrogen peroxide catabolic process"/>
    <property type="evidence" value="ECO:0007669"/>
    <property type="project" value="UniProtKB-KW"/>
</dbReference>
<dbReference type="InterPro" id="IPR002016">
    <property type="entry name" value="Haem_peroxidase"/>
</dbReference>
<dbReference type="Proteomes" id="UP000326289">
    <property type="component" value="Unassembled WGS sequence"/>
</dbReference>
<dbReference type="NCBIfam" id="NF011635">
    <property type="entry name" value="PRK15061.1"/>
    <property type="match status" value="1"/>
</dbReference>
<dbReference type="EMBL" id="ML732772">
    <property type="protein sequence ID" value="KAB8277522.1"/>
    <property type="molecule type" value="Genomic_DNA"/>
</dbReference>
<dbReference type="GO" id="GO:0020037">
    <property type="term" value="F:heme binding"/>
    <property type="evidence" value="ECO:0007669"/>
    <property type="project" value="InterPro"/>
</dbReference>
<evidence type="ECO:0000256" key="9">
    <source>
        <dbReference type="ARBA" id="ARBA00051651"/>
    </source>
</evidence>
<dbReference type="Gene3D" id="1.10.520.10">
    <property type="match status" value="2"/>
</dbReference>
<evidence type="ECO:0000256" key="6">
    <source>
        <dbReference type="ARBA" id="ARBA00023004"/>
    </source>
</evidence>
<evidence type="ECO:0000256" key="2">
    <source>
        <dbReference type="ARBA" id="ARBA00022559"/>
    </source>
</evidence>
<organism evidence="15 16">
    <name type="scientific">Aspergillus minisclerotigenes</name>
    <dbReference type="NCBI Taxonomy" id="656917"/>
    <lineage>
        <taxon>Eukaryota</taxon>
        <taxon>Fungi</taxon>
        <taxon>Dikarya</taxon>
        <taxon>Ascomycota</taxon>
        <taxon>Pezizomycotina</taxon>
        <taxon>Eurotiomycetes</taxon>
        <taxon>Eurotiomycetidae</taxon>
        <taxon>Eurotiales</taxon>
        <taxon>Aspergillaceae</taxon>
        <taxon>Aspergillus</taxon>
        <taxon>Aspergillus subgen. Circumdati</taxon>
    </lineage>
</organism>
<feature type="region of interest" description="Disordered" evidence="13">
    <location>
        <begin position="1"/>
        <end position="24"/>
    </location>
</feature>
<keyword evidence="3 11" id="KW-0349">Heme</keyword>
<evidence type="ECO:0000256" key="1">
    <source>
        <dbReference type="ARBA" id="ARBA00022490"/>
    </source>
</evidence>
<evidence type="ECO:0000256" key="5">
    <source>
        <dbReference type="ARBA" id="ARBA00023002"/>
    </source>
</evidence>
<dbReference type="PROSITE" id="PS00436">
    <property type="entry name" value="PEROXIDASE_2"/>
    <property type="match status" value="1"/>
</dbReference>
<dbReference type="GO" id="GO:0070301">
    <property type="term" value="P:cellular response to hydrogen peroxide"/>
    <property type="evidence" value="ECO:0007669"/>
    <property type="project" value="TreeGrafter"/>
</dbReference>
<keyword evidence="5 11" id="KW-0560">Oxidoreductase</keyword>
<evidence type="ECO:0000259" key="14">
    <source>
        <dbReference type="PROSITE" id="PS50873"/>
    </source>
</evidence>
<dbReference type="PROSITE" id="PS50873">
    <property type="entry name" value="PEROXIDASE_4"/>
    <property type="match status" value="1"/>
</dbReference>
<dbReference type="EC" id="1.11.1.21" evidence="11 12"/>
<dbReference type="CDD" id="cd08200">
    <property type="entry name" value="catalase_peroxidase_2"/>
    <property type="match status" value="1"/>
</dbReference>
<feature type="binding site" description="axial binding residue" evidence="11">
    <location>
        <position position="282"/>
    </location>
    <ligand>
        <name>heme</name>
        <dbReference type="ChEBI" id="CHEBI:30413"/>
    </ligand>
    <ligandPart>
        <name>Fe</name>
        <dbReference type="ChEBI" id="CHEBI:18248"/>
    </ligandPart>
</feature>
<reference evidence="15 16" key="1">
    <citation type="submission" date="2019-04" db="EMBL/GenBank/DDBJ databases">
        <title>Fungal friends and foes A comparative genomics study of 23 Aspergillus species from section Flavi.</title>
        <authorList>
            <consortium name="DOE Joint Genome Institute"/>
            <person name="Kjaerbolling I."/>
            <person name="Vesth T.C."/>
            <person name="Frisvad J.C."/>
            <person name="Nybo J.L."/>
            <person name="Theobald S."/>
            <person name="Kildgaard S."/>
            <person name="Petersen T.I."/>
            <person name="Kuo A."/>
            <person name="Sato A."/>
            <person name="Lyhne E.K."/>
            <person name="Kogle M.E."/>
            <person name="Wiebenga A."/>
            <person name="Kun R.S."/>
            <person name="Lubbers R.J."/>
            <person name="Makela M.R."/>
            <person name="Barry K."/>
            <person name="Chovatia M."/>
            <person name="Clum A."/>
            <person name="Daum C."/>
            <person name="Haridas S."/>
            <person name="He G."/>
            <person name="LaButti K."/>
            <person name="Lipzen A."/>
            <person name="Mondo S."/>
            <person name="Pangilinan J."/>
            <person name="Riley R."/>
            <person name="Salamov A."/>
            <person name="Simmons B.A."/>
            <person name="Magnuson J.K."/>
            <person name="Henrissat B."/>
            <person name="Mortensen U.H."/>
            <person name="Larsen T.O."/>
            <person name="De vries R.P."/>
            <person name="Grigoriev I.V."/>
            <person name="Machida M."/>
            <person name="Baker S.E."/>
            <person name="Andersen M.R."/>
        </authorList>
    </citation>
    <scope>NUCLEOTIDE SEQUENCE [LARGE SCALE GENOMIC DNA]</scope>
    <source>
        <strain evidence="15 16">CBS 117635</strain>
    </source>
</reference>
<dbReference type="SUPFAM" id="SSF48113">
    <property type="entry name" value="Heme-dependent peroxidases"/>
    <property type="match status" value="2"/>
</dbReference>
<dbReference type="NCBIfam" id="TIGR00198">
    <property type="entry name" value="cat_per_HPI"/>
    <property type="match status" value="1"/>
</dbReference>
<dbReference type="InterPro" id="IPR010255">
    <property type="entry name" value="Haem_peroxidase_sf"/>
</dbReference>
<comment type="PTM">
    <text evidence="11">Formation of the three residue Trp-Tyr-Met cross-link is important for the catalase, but not the peroxidase activity of the enzyme.</text>
</comment>
<dbReference type="GO" id="GO:0005829">
    <property type="term" value="C:cytosol"/>
    <property type="evidence" value="ECO:0007669"/>
    <property type="project" value="TreeGrafter"/>
</dbReference>
<keyword evidence="16" id="KW-1185">Reference proteome</keyword>
<dbReference type="PANTHER" id="PTHR30555:SF0">
    <property type="entry name" value="CATALASE-PEROXIDASE"/>
    <property type="match status" value="1"/>
</dbReference>
<dbReference type="Gene3D" id="1.10.420.10">
    <property type="entry name" value="Peroxidase, domain 2"/>
    <property type="match status" value="2"/>
</dbReference>
<dbReference type="GO" id="GO:0004096">
    <property type="term" value="F:catalase activity"/>
    <property type="evidence" value="ECO:0007669"/>
    <property type="project" value="UniProtKB-UniRule"/>
</dbReference>
<dbReference type="PRINTS" id="PR00460">
    <property type="entry name" value="BPEROXIDASE"/>
</dbReference>
<protein>
    <recommendedName>
        <fullName evidence="10 11">Catalase-peroxidase</fullName>
        <shortName evidence="11">CP</shortName>
        <ecNumber evidence="11 12">1.11.1.21</ecNumber>
    </recommendedName>
    <alternativeName>
        <fullName evidence="11">Peroxidase/catalase</fullName>
    </alternativeName>
</protein>
<comment type="catalytic activity">
    <reaction evidence="8 11 12">
        <text>2 H2O2 = O2 + 2 H2O</text>
        <dbReference type="Rhea" id="RHEA:20309"/>
        <dbReference type="ChEBI" id="CHEBI:15377"/>
        <dbReference type="ChEBI" id="CHEBI:15379"/>
        <dbReference type="ChEBI" id="CHEBI:16240"/>
        <dbReference type="EC" id="1.11.1.21"/>
    </reaction>
</comment>
<evidence type="ECO:0000256" key="8">
    <source>
        <dbReference type="ARBA" id="ARBA00049145"/>
    </source>
</evidence>
<dbReference type="HAMAP" id="MF_01961">
    <property type="entry name" value="Catal_peroxid"/>
    <property type="match status" value="1"/>
</dbReference>
<comment type="cofactor">
    <cofactor evidence="11">
        <name>heme b</name>
        <dbReference type="ChEBI" id="CHEBI:60344"/>
    </cofactor>
    <text evidence="11">Binds 1 heme b (iron(II)-protoporphyrin IX) group per monomer.</text>
</comment>
<keyword evidence="2 11" id="KW-0575">Peroxidase</keyword>
<evidence type="ECO:0000256" key="10">
    <source>
        <dbReference type="ARBA" id="ARBA00074141"/>
    </source>
</evidence>
<evidence type="ECO:0000256" key="3">
    <source>
        <dbReference type="ARBA" id="ARBA00022617"/>
    </source>
</evidence>
<dbReference type="PANTHER" id="PTHR30555">
    <property type="entry name" value="HYDROPEROXIDASE I, BIFUNCTIONAL CATALASE-PEROXIDASE"/>
    <property type="match status" value="1"/>
</dbReference>
<feature type="cross-link" description="Tryptophyl-tyrosyl-methioninium (Tyr-Met) (with Trp-95)" evidence="11">
    <location>
        <begin position="241"/>
        <end position="267"/>
    </location>
</feature>
<accession>A0A5N6JF82</accession>